<dbReference type="GO" id="GO:0016758">
    <property type="term" value="F:hexosyltransferase activity"/>
    <property type="evidence" value="ECO:0007669"/>
    <property type="project" value="InterPro"/>
</dbReference>
<keyword evidence="10" id="KW-0325">Glycoprotein</keyword>
<keyword evidence="13" id="KW-1185">Reference proteome</keyword>
<keyword evidence="9" id="KW-0472">Membrane</keyword>
<evidence type="ECO:0000256" key="10">
    <source>
        <dbReference type="ARBA" id="ARBA00023180"/>
    </source>
</evidence>
<comment type="subcellular location">
    <subcellularLocation>
        <location evidence="1 11">Golgi apparatus membrane</location>
        <topology evidence="1 11">Single-pass type II membrane protein</topology>
    </subcellularLocation>
</comment>
<dbReference type="AlphaFoldDB" id="A0AAN9VK11"/>
<dbReference type="PANTHER" id="PTHR11214:SF376">
    <property type="entry name" value="HEXOSYLTRANSFERASE"/>
    <property type="match status" value="1"/>
</dbReference>
<evidence type="ECO:0000256" key="6">
    <source>
        <dbReference type="ARBA" id="ARBA00022968"/>
    </source>
</evidence>
<evidence type="ECO:0000256" key="8">
    <source>
        <dbReference type="ARBA" id="ARBA00023034"/>
    </source>
</evidence>
<dbReference type="PROSITE" id="PS51257">
    <property type="entry name" value="PROKAR_LIPOPROTEIN"/>
    <property type="match status" value="1"/>
</dbReference>
<dbReference type="Proteomes" id="UP001378592">
    <property type="component" value="Unassembled WGS sequence"/>
</dbReference>
<proteinExistence type="inferred from homology"/>
<evidence type="ECO:0000256" key="4">
    <source>
        <dbReference type="ARBA" id="ARBA00022679"/>
    </source>
</evidence>
<organism evidence="12 13">
    <name type="scientific">Gryllus longicercus</name>
    <dbReference type="NCBI Taxonomy" id="2509291"/>
    <lineage>
        <taxon>Eukaryota</taxon>
        <taxon>Metazoa</taxon>
        <taxon>Ecdysozoa</taxon>
        <taxon>Arthropoda</taxon>
        <taxon>Hexapoda</taxon>
        <taxon>Insecta</taxon>
        <taxon>Pterygota</taxon>
        <taxon>Neoptera</taxon>
        <taxon>Polyneoptera</taxon>
        <taxon>Orthoptera</taxon>
        <taxon>Ensifera</taxon>
        <taxon>Gryllidea</taxon>
        <taxon>Grylloidea</taxon>
        <taxon>Gryllidae</taxon>
        <taxon>Gryllinae</taxon>
        <taxon>Gryllus</taxon>
    </lineage>
</organism>
<evidence type="ECO:0000313" key="12">
    <source>
        <dbReference type="EMBL" id="KAK7791772.1"/>
    </source>
</evidence>
<reference evidence="12 13" key="1">
    <citation type="submission" date="2024-03" db="EMBL/GenBank/DDBJ databases">
        <title>The genome assembly and annotation of the cricket Gryllus longicercus Weissman &amp; Gray.</title>
        <authorList>
            <person name="Szrajer S."/>
            <person name="Gray D."/>
            <person name="Ylla G."/>
        </authorList>
    </citation>
    <scope>NUCLEOTIDE SEQUENCE [LARGE SCALE GENOMIC DNA]</scope>
    <source>
        <strain evidence="12">DAG 2021-001</strain>
        <tissue evidence="12">Whole body minus gut</tissue>
    </source>
</reference>
<evidence type="ECO:0000256" key="11">
    <source>
        <dbReference type="RuleBase" id="RU363063"/>
    </source>
</evidence>
<dbReference type="Pfam" id="PF01762">
    <property type="entry name" value="Galactosyl_T"/>
    <property type="match status" value="1"/>
</dbReference>
<dbReference type="InterPro" id="IPR002659">
    <property type="entry name" value="Glyco_trans_31"/>
</dbReference>
<evidence type="ECO:0000256" key="2">
    <source>
        <dbReference type="ARBA" id="ARBA00008661"/>
    </source>
</evidence>
<dbReference type="GO" id="GO:0006493">
    <property type="term" value="P:protein O-linked glycosylation"/>
    <property type="evidence" value="ECO:0007669"/>
    <property type="project" value="TreeGrafter"/>
</dbReference>
<dbReference type="PANTHER" id="PTHR11214">
    <property type="entry name" value="BETA-1,3-N-ACETYLGLUCOSAMINYLTRANSFERASE"/>
    <property type="match status" value="1"/>
</dbReference>
<dbReference type="FunFam" id="3.90.550.50:FF:000001">
    <property type="entry name" value="Hexosyltransferase"/>
    <property type="match status" value="1"/>
</dbReference>
<dbReference type="EMBL" id="JAZDUA010000501">
    <property type="protein sequence ID" value="KAK7791772.1"/>
    <property type="molecule type" value="Genomic_DNA"/>
</dbReference>
<evidence type="ECO:0000256" key="5">
    <source>
        <dbReference type="ARBA" id="ARBA00022692"/>
    </source>
</evidence>
<accession>A0AAN9VK11</accession>
<evidence type="ECO:0000256" key="7">
    <source>
        <dbReference type="ARBA" id="ARBA00022989"/>
    </source>
</evidence>
<keyword evidence="5" id="KW-0812">Transmembrane</keyword>
<evidence type="ECO:0000313" key="13">
    <source>
        <dbReference type="Proteomes" id="UP001378592"/>
    </source>
</evidence>
<dbReference type="EC" id="2.4.1.-" evidence="11"/>
<gene>
    <name evidence="12" type="ORF">R5R35_012317</name>
</gene>
<evidence type="ECO:0000256" key="9">
    <source>
        <dbReference type="ARBA" id="ARBA00023136"/>
    </source>
</evidence>
<dbReference type="GO" id="GO:0000139">
    <property type="term" value="C:Golgi membrane"/>
    <property type="evidence" value="ECO:0007669"/>
    <property type="project" value="UniProtKB-SubCell"/>
</dbReference>
<keyword evidence="3 11" id="KW-0328">Glycosyltransferase</keyword>
<evidence type="ECO:0000256" key="1">
    <source>
        <dbReference type="ARBA" id="ARBA00004323"/>
    </source>
</evidence>
<dbReference type="Gene3D" id="3.90.550.50">
    <property type="match status" value="1"/>
</dbReference>
<keyword evidence="4" id="KW-0808">Transferase</keyword>
<comment type="caution">
    <text evidence="12">The sequence shown here is derived from an EMBL/GenBank/DDBJ whole genome shotgun (WGS) entry which is preliminary data.</text>
</comment>
<evidence type="ECO:0000256" key="3">
    <source>
        <dbReference type="ARBA" id="ARBA00022676"/>
    </source>
</evidence>
<comment type="similarity">
    <text evidence="2 11">Belongs to the glycosyltransferase 31 family.</text>
</comment>
<protein>
    <recommendedName>
        <fullName evidence="11">Hexosyltransferase</fullName>
        <ecNumber evidence="11">2.4.1.-</ecNumber>
    </recommendedName>
</protein>
<sequence length="407" mass="43450">MAGGEKRGGGAGAGALGGAGCGAGAGALAGFAPGAGGPAGLLLPPPVAATALAALLLLALYRLTACPGLPAFALPPDKGGLPAPTYLLLLPGNASALPPPYSLHLLPADDRDTLIDVRPFSFRAPGPDAARACGAGGGDAPLLLVLVHSAPANADKRRTIRDTWASPAAAPPGRAALDGRLRVLFMLGAVDDAATQRALDRENQLHGDLVQGSFRDSYRNMTYKHVMALKWAAYRCPGARYLLKTDDDVFVNSPELLRFLARELSPWGARRLILCVPFPYGYVKRSWRSKWRVSPKEYPGRLYPRYCAGWAVLYSPDAVFLLYREAQRAPYFWIDDVHVTGTLAARVNLSQTPLGSLALTQLQMQALVDAAPGADPPPYAAHFLFGSPDMLKNDLYKLWDYVQRGRS</sequence>
<keyword evidence="7" id="KW-1133">Transmembrane helix</keyword>
<keyword evidence="6" id="KW-0735">Signal-anchor</keyword>
<keyword evidence="8 11" id="KW-0333">Golgi apparatus</keyword>
<name>A0AAN9VK11_9ORTH</name>